<keyword evidence="3 8" id="KW-0812">Transmembrane</keyword>
<dbReference type="AlphaFoldDB" id="A0A814BAR4"/>
<name>A0A814BAR4_ADIRI</name>
<evidence type="ECO:0000256" key="6">
    <source>
        <dbReference type="ARBA" id="ARBA00023136"/>
    </source>
</evidence>
<feature type="transmembrane region" description="Helical" evidence="10">
    <location>
        <begin position="333"/>
        <end position="354"/>
    </location>
</feature>
<feature type="transmembrane region" description="Helical" evidence="10">
    <location>
        <begin position="225"/>
        <end position="246"/>
    </location>
</feature>
<dbReference type="PANTHER" id="PTHR11003">
    <property type="entry name" value="POTASSIUM CHANNEL, SUBFAMILY K"/>
    <property type="match status" value="1"/>
</dbReference>
<dbReference type="SUPFAM" id="SSF81324">
    <property type="entry name" value="Voltage-gated potassium channels"/>
    <property type="match status" value="2"/>
</dbReference>
<feature type="region of interest" description="Disordered" evidence="9">
    <location>
        <begin position="279"/>
        <end position="321"/>
    </location>
</feature>
<comment type="similarity">
    <text evidence="8">Belongs to the two pore domain potassium channel (TC 1.A.1.8) family.</text>
</comment>
<dbReference type="OrthoDB" id="297496at2759"/>
<feature type="compositionally biased region" description="Polar residues" evidence="9">
    <location>
        <begin position="285"/>
        <end position="296"/>
    </location>
</feature>
<dbReference type="Proteomes" id="UP000663852">
    <property type="component" value="Unassembled WGS sequence"/>
</dbReference>
<dbReference type="EMBL" id="CAJNOJ010000038">
    <property type="protein sequence ID" value="CAF0923407.1"/>
    <property type="molecule type" value="Genomic_DNA"/>
</dbReference>
<evidence type="ECO:0000256" key="7">
    <source>
        <dbReference type="ARBA" id="ARBA00023303"/>
    </source>
</evidence>
<proteinExistence type="inferred from homology"/>
<evidence type="ECO:0000256" key="4">
    <source>
        <dbReference type="ARBA" id="ARBA00022989"/>
    </source>
</evidence>
<evidence type="ECO:0000256" key="3">
    <source>
        <dbReference type="ARBA" id="ARBA00022692"/>
    </source>
</evidence>
<accession>A0A814BAR4</accession>
<evidence type="ECO:0000256" key="5">
    <source>
        <dbReference type="ARBA" id="ARBA00023065"/>
    </source>
</evidence>
<dbReference type="GO" id="GO:0015271">
    <property type="term" value="F:outward rectifier potassium channel activity"/>
    <property type="evidence" value="ECO:0007669"/>
    <property type="project" value="TreeGrafter"/>
</dbReference>
<evidence type="ECO:0000313" key="12">
    <source>
        <dbReference type="EMBL" id="CAF0923407.1"/>
    </source>
</evidence>
<dbReference type="GO" id="GO:0022841">
    <property type="term" value="F:potassium ion leak channel activity"/>
    <property type="evidence" value="ECO:0007669"/>
    <property type="project" value="TreeGrafter"/>
</dbReference>
<dbReference type="PRINTS" id="PR01333">
    <property type="entry name" value="2POREKCHANEL"/>
</dbReference>
<feature type="compositionally biased region" description="Polar residues" evidence="9">
    <location>
        <begin position="441"/>
        <end position="470"/>
    </location>
</feature>
<evidence type="ECO:0000259" key="11">
    <source>
        <dbReference type="Pfam" id="PF07885"/>
    </source>
</evidence>
<feature type="domain" description="Potassium channel" evidence="11">
    <location>
        <begin position="343"/>
        <end position="420"/>
    </location>
</feature>
<feature type="transmembrane region" description="Helical" evidence="10">
    <location>
        <begin position="195"/>
        <end position="213"/>
    </location>
</feature>
<dbReference type="PANTHER" id="PTHR11003:SF334">
    <property type="entry name" value="FI03418P"/>
    <property type="match status" value="1"/>
</dbReference>
<evidence type="ECO:0000313" key="13">
    <source>
        <dbReference type="Proteomes" id="UP000663852"/>
    </source>
</evidence>
<keyword evidence="6 10" id="KW-0472">Membrane</keyword>
<evidence type="ECO:0000256" key="10">
    <source>
        <dbReference type="SAM" id="Phobius"/>
    </source>
</evidence>
<dbReference type="InterPro" id="IPR003280">
    <property type="entry name" value="2pore_dom_K_chnl"/>
</dbReference>
<dbReference type="GO" id="GO:0030322">
    <property type="term" value="P:stabilization of membrane potential"/>
    <property type="evidence" value="ECO:0007669"/>
    <property type="project" value="TreeGrafter"/>
</dbReference>
<reference evidence="12" key="1">
    <citation type="submission" date="2021-02" db="EMBL/GenBank/DDBJ databases">
        <authorList>
            <person name="Nowell W R."/>
        </authorList>
    </citation>
    <scope>NUCLEOTIDE SEQUENCE</scope>
</reference>
<feature type="region of interest" description="Disordered" evidence="9">
    <location>
        <begin position="437"/>
        <end position="527"/>
    </location>
</feature>
<evidence type="ECO:0000256" key="2">
    <source>
        <dbReference type="ARBA" id="ARBA00022448"/>
    </source>
</evidence>
<comment type="caution">
    <text evidence="12">The sequence shown here is derived from an EMBL/GenBank/DDBJ whole genome shotgun (WGS) entry which is preliminary data.</text>
</comment>
<keyword evidence="7 8" id="KW-0407">Ion channel</keyword>
<dbReference type="GO" id="GO:0005886">
    <property type="term" value="C:plasma membrane"/>
    <property type="evidence" value="ECO:0007669"/>
    <property type="project" value="TreeGrafter"/>
</dbReference>
<keyword evidence="4 10" id="KW-1133">Transmembrane helix</keyword>
<feature type="transmembrane region" description="Helical" evidence="10">
    <location>
        <begin position="366"/>
        <end position="383"/>
    </location>
</feature>
<organism evidence="12 13">
    <name type="scientific">Adineta ricciae</name>
    <name type="common">Rotifer</name>
    <dbReference type="NCBI Taxonomy" id="249248"/>
    <lineage>
        <taxon>Eukaryota</taxon>
        <taxon>Metazoa</taxon>
        <taxon>Spiralia</taxon>
        <taxon>Gnathifera</taxon>
        <taxon>Rotifera</taxon>
        <taxon>Eurotatoria</taxon>
        <taxon>Bdelloidea</taxon>
        <taxon>Adinetida</taxon>
        <taxon>Adinetidae</taxon>
        <taxon>Adineta</taxon>
    </lineage>
</organism>
<dbReference type="Pfam" id="PF07885">
    <property type="entry name" value="Ion_trans_2"/>
    <property type="match status" value="2"/>
</dbReference>
<evidence type="ECO:0000256" key="1">
    <source>
        <dbReference type="ARBA" id="ARBA00004141"/>
    </source>
</evidence>
<comment type="subcellular location">
    <subcellularLocation>
        <location evidence="1">Membrane</location>
        <topology evidence="1">Multi-pass membrane protein</topology>
    </subcellularLocation>
</comment>
<dbReference type="InterPro" id="IPR013099">
    <property type="entry name" value="K_chnl_dom"/>
</dbReference>
<feature type="transmembrane region" description="Helical" evidence="10">
    <location>
        <begin position="395"/>
        <end position="416"/>
    </location>
</feature>
<feature type="transmembrane region" description="Helical" evidence="10">
    <location>
        <begin position="74"/>
        <end position="96"/>
    </location>
</feature>
<protein>
    <recommendedName>
        <fullName evidence="11">Potassium channel domain-containing protein</fullName>
    </recommendedName>
</protein>
<sequence length="527" mass="59013">MRKINKKKKTLLEQLAKIKTMSQYQNPVDDYNDSRRNQFESEGGHVYSNNHSGRELDEVEMSKSRRFVKQTAKFLVSQVGLVGLVVVYAIAGGFLFELLEQHQEKLNCQEAQGEIAVQLTKLKQKIVSYVQYNTSVTSPPPSPTSVPTLTYVLERDNQTVAYEKIATMLYSYRDFIISIGSEYRYYGDDCSSTKWTLPNALLFAITIITTIGYGNITPVTWEGQICCICYATIGIPIFLLCIANISGVLGEMFRFVYGRICCGACYMIKRRRAQARKAKAEENRVNNMDGNGTKSNGWDADDNINESSEKKGQSKTLENEAGDVDESLDDQRVTVPLTITMLIIAVYIFVGSVIFHNFEQWTMTQAGYFCFITLSTIGFGDFVPGQQKGDPVYKLILGSVYVLFGMAILAMCFDLMQEEIVAKFRWIGRKLGILDKEGDESSTSNDKSVNSDSTTRPTTAVSTRASTPAANRNGKMSDDDNESGWQRQYSSGGRKLSPRNNHARVHPMETDSNEGTLHQRAAATKFN</sequence>
<keyword evidence="5 8" id="KW-0406">Ion transport</keyword>
<gene>
    <name evidence="12" type="ORF">EDS130_LOCUS10893</name>
</gene>
<evidence type="ECO:0000256" key="9">
    <source>
        <dbReference type="SAM" id="MobiDB-lite"/>
    </source>
</evidence>
<evidence type="ECO:0000256" key="8">
    <source>
        <dbReference type="RuleBase" id="RU003857"/>
    </source>
</evidence>
<keyword evidence="2 8" id="KW-0813">Transport</keyword>
<dbReference type="Gene3D" id="1.10.287.70">
    <property type="match status" value="1"/>
</dbReference>
<feature type="domain" description="Potassium channel" evidence="11">
    <location>
        <begin position="179"/>
        <end position="248"/>
    </location>
</feature>